<evidence type="ECO:0000313" key="3">
    <source>
        <dbReference type="Proteomes" id="UP001386955"/>
    </source>
</evidence>
<comment type="caution">
    <text evidence="2">The sequence shown here is derived from an EMBL/GenBank/DDBJ whole genome shotgun (WGS) entry which is preliminary data.</text>
</comment>
<proteinExistence type="predicted"/>
<gene>
    <name evidence="2" type="ORF">VNO78_21326</name>
</gene>
<dbReference type="EMBL" id="JAYMYS010000005">
    <property type="protein sequence ID" value="KAK7392876.1"/>
    <property type="molecule type" value="Genomic_DNA"/>
</dbReference>
<accession>A0AAN9SBI5</accession>
<reference evidence="2 3" key="1">
    <citation type="submission" date="2024-01" db="EMBL/GenBank/DDBJ databases">
        <title>The genomes of 5 underutilized Papilionoideae crops provide insights into root nodulation and disease resistanc.</title>
        <authorList>
            <person name="Jiang F."/>
        </authorList>
    </citation>
    <scope>NUCLEOTIDE SEQUENCE [LARGE SCALE GENOMIC DNA]</scope>
    <source>
        <strain evidence="2">DUOXIRENSHENG_FW03</strain>
        <tissue evidence="2">Leaves</tissue>
    </source>
</reference>
<evidence type="ECO:0000313" key="2">
    <source>
        <dbReference type="EMBL" id="KAK7392876.1"/>
    </source>
</evidence>
<name>A0AAN9SBI5_PSOTE</name>
<evidence type="ECO:0000256" key="1">
    <source>
        <dbReference type="SAM" id="SignalP"/>
    </source>
</evidence>
<sequence>MAKSTILLVLLLSLQLVHSSLDAFLPSSNCAVMSMLLVFLTYRRPRSTTQRVCALRPPSAVLRRVNPPPHPPTGCVDA</sequence>
<keyword evidence="1" id="KW-0732">Signal</keyword>
<evidence type="ECO:0008006" key="4">
    <source>
        <dbReference type="Google" id="ProtNLM"/>
    </source>
</evidence>
<protein>
    <recommendedName>
        <fullName evidence="4">Secreted protein</fullName>
    </recommendedName>
</protein>
<dbReference type="Proteomes" id="UP001386955">
    <property type="component" value="Unassembled WGS sequence"/>
</dbReference>
<dbReference type="AlphaFoldDB" id="A0AAN9SBI5"/>
<organism evidence="2 3">
    <name type="scientific">Psophocarpus tetragonolobus</name>
    <name type="common">Winged bean</name>
    <name type="synonym">Dolichos tetragonolobus</name>
    <dbReference type="NCBI Taxonomy" id="3891"/>
    <lineage>
        <taxon>Eukaryota</taxon>
        <taxon>Viridiplantae</taxon>
        <taxon>Streptophyta</taxon>
        <taxon>Embryophyta</taxon>
        <taxon>Tracheophyta</taxon>
        <taxon>Spermatophyta</taxon>
        <taxon>Magnoliopsida</taxon>
        <taxon>eudicotyledons</taxon>
        <taxon>Gunneridae</taxon>
        <taxon>Pentapetalae</taxon>
        <taxon>rosids</taxon>
        <taxon>fabids</taxon>
        <taxon>Fabales</taxon>
        <taxon>Fabaceae</taxon>
        <taxon>Papilionoideae</taxon>
        <taxon>50 kb inversion clade</taxon>
        <taxon>NPAAA clade</taxon>
        <taxon>indigoferoid/millettioid clade</taxon>
        <taxon>Phaseoleae</taxon>
        <taxon>Psophocarpus</taxon>
    </lineage>
</organism>
<feature type="signal peptide" evidence="1">
    <location>
        <begin position="1"/>
        <end position="19"/>
    </location>
</feature>
<feature type="chain" id="PRO_5042831186" description="Secreted protein" evidence="1">
    <location>
        <begin position="20"/>
        <end position="78"/>
    </location>
</feature>
<keyword evidence="3" id="KW-1185">Reference proteome</keyword>